<dbReference type="EMBL" id="BGOW01000002">
    <property type="protein sequence ID" value="GBL44564.1"/>
    <property type="molecule type" value="Genomic_DNA"/>
</dbReference>
<protein>
    <submittedName>
        <fullName evidence="1">Uncharacterized protein</fullName>
    </submittedName>
</protein>
<dbReference type="Proteomes" id="UP000286806">
    <property type="component" value="Unassembled WGS sequence"/>
</dbReference>
<sequence length="179" mass="20371">MGTRQVGERYSPDHTTYSEATQYCYRDGVHDLVLFWTNPTPEEVGGFRTQPVEFALYVQQPVLFLLYRIEDVCEWSDVAYNVHQLRPDEQAVPVNPPGDSARVQMTLVDASNGIIQAKRVVGMGPAMTQAMRHTLEEQTQLPYSRFDYDALVQQAYARYPDSDAMLKDAWLSEAAESEN</sequence>
<name>A0A401JAH0_9PROT</name>
<evidence type="ECO:0000313" key="1">
    <source>
        <dbReference type="EMBL" id="GBL44564.1"/>
    </source>
</evidence>
<comment type="caution">
    <text evidence="1">The sequence shown here is derived from an EMBL/GenBank/DDBJ whole genome shotgun (WGS) entry which is preliminary data.</text>
</comment>
<proteinExistence type="predicted"/>
<accession>A0A401JAH0</accession>
<reference evidence="1 2" key="1">
    <citation type="journal article" date="2019" name="Front. Microbiol.">
        <title>Genomes of Neutrophilic Sulfur-Oxidizing Chemolithoautotrophs Representing 9 Proteobacterial Species From 8 Genera.</title>
        <authorList>
            <person name="Watanabe T."/>
            <person name="Kojima H."/>
            <person name="Umezawa K."/>
            <person name="Hori C."/>
            <person name="Takasuka T.E."/>
            <person name="Kato Y."/>
            <person name="Fukui M."/>
        </authorList>
    </citation>
    <scope>NUCLEOTIDE SEQUENCE [LARGE SCALE GENOMIC DNA]</scope>
    <source>
        <strain evidence="1 2">TTN</strain>
    </source>
</reference>
<dbReference type="AlphaFoldDB" id="A0A401JAH0"/>
<keyword evidence="2" id="KW-1185">Reference proteome</keyword>
<gene>
    <name evidence="1" type="ORF">SFMTTN_0364</name>
</gene>
<evidence type="ECO:0000313" key="2">
    <source>
        <dbReference type="Proteomes" id="UP000286806"/>
    </source>
</evidence>
<organism evidence="1 2">
    <name type="scientific">Sulfuriferula multivorans</name>
    <dbReference type="NCBI Taxonomy" id="1559896"/>
    <lineage>
        <taxon>Bacteria</taxon>
        <taxon>Pseudomonadati</taxon>
        <taxon>Pseudomonadota</taxon>
        <taxon>Betaproteobacteria</taxon>
        <taxon>Nitrosomonadales</taxon>
        <taxon>Sulfuricellaceae</taxon>
        <taxon>Sulfuriferula</taxon>
    </lineage>
</organism>